<dbReference type="SMART" id="SM00670">
    <property type="entry name" value="PINc"/>
    <property type="match status" value="1"/>
</dbReference>
<dbReference type="AlphaFoldDB" id="A0A1B6DDK4"/>
<dbReference type="SUPFAM" id="SSF51045">
    <property type="entry name" value="WW domain"/>
    <property type="match status" value="1"/>
</dbReference>
<reference evidence="2" key="1">
    <citation type="submission" date="2015-12" db="EMBL/GenBank/DDBJ databases">
        <title>De novo transcriptome assembly of four potential Pierce s Disease insect vectors from Arizona vineyards.</title>
        <authorList>
            <person name="Tassone E.E."/>
        </authorList>
    </citation>
    <scope>NUCLEOTIDE SEQUENCE</scope>
</reference>
<proteinExistence type="predicted"/>
<dbReference type="InterPro" id="IPR052626">
    <property type="entry name" value="SWT1_Regulator"/>
</dbReference>
<dbReference type="SUPFAM" id="SSF88723">
    <property type="entry name" value="PIN domain-like"/>
    <property type="match status" value="1"/>
</dbReference>
<dbReference type="InterPro" id="IPR002716">
    <property type="entry name" value="PIN_dom"/>
</dbReference>
<protein>
    <recommendedName>
        <fullName evidence="1">WW domain-containing protein</fullName>
    </recommendedName>
</protein>
<evidence type="ECO:0000259" key="1">
    <source>
        <dbReference type="PROSITE" id="PS50020"/>
    </source>
</evidence>
<dbReference type="InterPro" id="IPR036020">
    <property type="entry name" value="WW_dom_sf"/>
</dbReference>
<evidence type="ECO:0000313" key="2">
    <source>
        <dbReference type="EMBL" id="JAS23774.1"/>
    </source>
</evidence>
<dbReference type="PROSITE" id="PS50020">
    <property type="entry name" value="WW_DOMAIN_2"/>
    <property type="match status" value="1"/>
</dbReference>
<name>A0A1B6DDK4_9HEMI</name>
<dbReference type="GO" id="GO:0005634">
    <property type="term" value="C:nucleus"/>
    <property type="evidence" value="ECO:0007669"/>
    <property type="project" value="TreeGrafter"/>
</dbReference>
<gene>
    <name evidence="2" type="ORF">g.6402</name>
</gene>
<dbReference type="Gene3D" id="3.40.50.1010">
    <property type="entry name" value="5'-nuclease"/>
    <property type="match status" value="1"/>
</dbReference>
<dbReference type="EMBL" id="GEDC01013524">
    <property type="protein sequence ID" value="JAS23774.1"/>
    <property type="molecule type" value="Transcribed_RNA"/>
</dbReference>
<dbReference type="PANTHER" id="PTHR16161">
    <property type="entry name" value="TRANSCRIPTIONAL PROTEIN SWT1"/>
    <property type="match status" value="1"/>
</dbReference>
<sequence>MSTLDNPLIEPVNNKEWAISYSSTTNRMYFYNKIKNYSVWEKPEELLFTPESINAYVDLINKSSQISLGIKSPSINQIGLKRRNEDLRDPNTTILIALDTNILLNHFKIIQNKINAPIKEFSAKFVIPSVVYLELLNLATGQLEIKRMAKDVINFFELCEERHNAKIIVEKDIFTQSPEEAWQSLHNDEQIISYCVQEQRKGLNIILLTMDKNMQSRAMLSNVRAIKISEFLRTFPENESMDTSLVTSSTLKKVKCGDSRSRKKTASSRNVSWPT</sequence>
<dbReference type="Pfam" id="PF13638">
    <property type="entry name" value="PIN_4"/>
    <property type="match status" value="1"/>
</dbReference>
<dbReference type="Gene3D" id="2.20.70.10">
    <property type="match status" value="1"/>
</dbReference>
<dbReference type="PANTHER" id="PTHR16161:SF0">
    <property type="entry name" value="TRANSCRIPTIONAL PROTEIN SWT1"/>
    <property type="match status" value="1"/>
</dbReference>
<organism evidence="2">
    <name type="scientific">Clastoptera arizonana</name>
    <name type="common">Arizona spittle bug</name>
    <dbReference type="NCBI Taxonomy" id="38151"/>
    <lineage>
        <taxon>Eukaryota</taxon>
        <taxon>Metazoa</taxon>
        <taxon>Ecdysozoa</taxon>
        <taxon>Arthropoda</taxon>
        <taxon>Hexapoda</taxon>
        <taxon>Insecta</taxon>
        <taxon>Pterygota</taxon>
        <taxon>Neoptera</taxon>
        <taxon>Paraneoptera</taxon>
        <taxon>Hemiptera</taxon>
        <taxon>Auchenorrhyncha</taxon>
        <taxon>Cercopoidea</taxon>
        <taxon>Clastopteridae</taxon>
        <taxon>Clastoptera</taxon>
    </lineage>
</organism>
<dbReference type="InterPro" id="IPR001202">
    <property type="entry name" value="WW_dom"/>
</dbReference>
<dbReference type="InterPro" id="IPR029060">
    <property type="entry name" value="PIN-like_dom_sf"/>
</dbReference>
<accession>A0A1B6DDK4</accession>
<feature type="domain" description="WW" evidence="1">
    <location>
        <begin position="17"/>
        <end position="45"/>
    </location>
</feature>